<keyword evidence="3 6" id="KW-0863">Zinc-finger</keyword>
<keyword evidence="1 6" id="KW-0479">Metal-binding</keyword>
<keyword evidence="5" id="KW-0143">Chaperone</keyword>
<dbReference type="AlphaFoldDB" id="A0A1B2J9Z5"/>
<keyword evidence="4 6" id="KW-0862">Zinc</keyword>
<name>A0A1B2J9Z5_PICPA</name>
<dbReference type="InterPro" id="IPR001623">
    <property type="entry name" value="DnaJ_domain"/>
</dbReference>
<dbReference type="EMBL" id="CP014584">
    <property type="protein sequence ID" value="ANZ74820.1"/>
    <property type="molecule type" value="Genomic_DNA"/>
</dbReference>
<reference evidence="9 10" key="1">
    <citation type="submission" date="2016-02" db="EMBL/GenBank/DDBJ databases">
        <title>Comparative genomic and transcriptomic foundation for Pichia pastoris.</title>
        <authorList>
            <person name="Love K.R."/>
            <person name="Shah K.A."/>
            <person name="Whittaker C.A."/>
            <person name="Wu J."/>
            <person name="Bartlett M.C."/>
            <person name="Ma D."/>
            <person name="Leeson R.L."/>
            <person name="Priest M."/>
            <person name="Young S.K."/>
            <person name="Love J.C."/>
        </authorList>
    </citation>
    <scope>NUCLEOTIDE SEQUENCE [LARGE SCALE GENOMIC DNA]</scope>
    <source>
        <strain evidence="9 10">ATCC 28485</strain>
    </source>
</reference>
<dbReference type="Pfam" id="PF00684">
    <property type="entry name" value="DnaJ_CXXCXGXG"/>
    <property type="match status" value="1"/>
</dbReference>
<gene>
    <name evidence="9" type="primary">XDJ1</name>
    <name evidence="9" type="ORF">ATY40_BA7500512</name>
</gene>
<dbReference type="CDD" id="cd06257">
    <property type="entry name" value="DnaJ"/>
    <property type="match status" value="1"/>
</dbReference>
<protein>
    <submittedName>
        <fullName evidence="9">BA75_00512T0</fullName>
    </submittedName>
</protein>
<dbReference type="FunFam" id="2.60.260.20:FF:000003">
    <property type="entry name" value="DnaJ subfamily A member 2"/>
    <property type="match status" value="1"/>
</dbReference>
<dbReference type="CDD" id="cd10747">
    <property type="entry name" value="DnaJ_C"/>
    <property type="match status" value="1"/>
</dbReference>
<evidence type="ECO:0000256" key="6">
    <source>
        <dbReference type="PROSITE-ProRule" id="PRU00546"/>
    </source>
</evidence>
<dbReference type="InterPro" id="IPR002939">
    <property type="entry name" value="DnaJ_C"/>
</dbReference>
<dbReference type="InterPro" id="IPR036869">
    <property type="entry name" value="J_dom_sf"/>
</dbReference>
<dbReference type="InterPro" id="IPR001305">
    <property type="entry name" value="HSP_DnaJ_Cys-rich_dom"/>
</dbReference>
<feature type="domain" description="CR-type" evidence="8">
    <location>
        <begin position="141"/>
        <end position="229"/>
    </location>
</feature>
<dbReference type="FunFam" id="2.10.230.10:FF:000001">
    <property type="entry name" value="DnaJ subfamily A member 2"/>
    <property type="match status" value="1"/>
</dbReference>
<dbReference type="PROSITE" id="PS00636">
    <property type="entry name" value="DNAJ_1"/>
    <property type="match status" value="1"/>
</dbReference>
<dbReference type="SMART" id="SM00271">
    <property type="entry name" value="DnaJ"/>
    <property type="match status" value="1"/>
</dbReference>
<dbReference type="InterPro" id="IPR044713">
    <property type="entry name" value="DNJA1/2-like"/>
</dbReference>
<keyword evidence="2" id="KW-0677">Repeat</keyword>
<dbReference type="PROSITE" id="PS51188">
    <property type="entry name" value="ZF_CR"/>
    <property type="match status" value="1"/>
</dbReference>
<dbReference type="GO" id="GO:0008270">
    <property type="term" value="F:zinc ion binding"/>
    <property type="evidence" value="ECO:0007669"/>
    <property type="project" value="UniProtKB-KW"/>
</dbReference>
<dbReference type="SUPFAM" id="SSF49493">
    <property type="entry name" value="HSP40/DnaJ peptide-binding domain"/>
    <property type="match status" value="2"/>
</dbReference>
<accession>A0A1B2J9Z5</accession>
<evidence type="ECO:0000259" key="8">
    <source>
        <dbReference type="PROSITE" id="PS51188"/>
    </source>
</evidence>
<sequence length="408" mass="46142">MSSLYEILGVDPSATQDDIKRAYRKLALKHHPDKVEESVRVESEALFKEISTAYEILSDEVKRSQYDIYGDTDGVPNRNGSGGGVPGFGFDFDDENPYGADEFFNFFNNHHQQRTSRPPKERKTPDAVMEMEITLHDLYKGKVIKVSSTRSTICSKCSGSRLRKNADSNSMMKCMFCHGSGMKRAMRPVQNGWAIEEYIDCSHCDGSGLRIQPKFKCKKCSGTGCVEESKILEFNIPRGSANEGEIILEGESDEKPNYKPGNVILKYTTKAHEYLERKGNNLHTIWKLPLSDCLTGFDYKPSIKTLDGRFLMVNSPTGKVITPTTVLKVPNEGMPILDQGRNWLFKQNSKGDLYIKIEIEFPKDNWFIERNEITKLRLLLSHDSSSSKNEISEGDLNNAIYAANIEFQ</sequence>
<dbReference type="CDD" id="cd10719">
    <property type="entry name" value="DnaJ_zf"/>
    <property type="match status" value="1"/>
</dbReference>
<evidence type="ECO:0000259" key="7">
    <source>
        <dbReference type="PROSITE" id="PS50076"/>
    </source>
</evidence>
<dbReference type="PANTHER" id="PTHR43888">
    <property type="entry name" value="DNAJ-LIKE-2, ISOFORM A-RELATED"/>
    <property type="match status" value="1"/>
</dbReference>
<dbReference type="SUPFAM" id="SSF57938">
    <property type="entry name" value="DnaJ/Hsp40 cysteine-rich domain"/>
    <property type="match status" value="1"/>
</dbReference>
<dbReference type="Pfam" id="PF00226">
    <property type="entry name" value="DnaJ"/>
    <property type="match status" value="1"/>
</dbReference>
<keyword evidence="10" id="KW-1185">Reference proteome</keyword>
<dbReference type="PROSITE" id="PS50076">
    <property type="entry name" value="DNAJ_2"/>
    <property type="match status" value="1"/>
</dbReference>
<dbReference type="Gene3D" id="2.10.230.10">
    <property type="entry name" value="Heat shock protein DnaJ, cysteine-rich domain"/>
    <property type="match status" value="1"/>
</dbReference>
<dbReference type="InterPro" id="IPR018253">
    <property type="entry name" value="DnaJ_domain_CS"/>
</dbReference>
<feature type="domain" description="J" evidence="7">
    <location>
        <begin position="3"/>
        <end position="70"/>
    </location>
</feature>
<evidence type="ECO:0000256" key="2">
    <source>
        <dbReference type="ARBA" id="ARBA00022737"/>
    </source>
</evidence>
<dbReference type="GO" id="GO:0006457">
    <property type="term" value="P:protein folding"/>
    <property type="evidence" value="ECO:0007669"/>
    <property type="project" value="InterPro"/>
</dbReference>
<dbReference type="PRINTS" id="PR00625">
    <property type="entry name" value="JDOMAIN"/>
</dbReference>
<dbReference type="GO" id="GO:0030544">
    <property type="term" value="F:Hsp70 protein binding"/>
    <property type="evidence" value="ECO:0007669"/>
    <property type="project" value="InterPro"/>
</dbReference>
<dbReference type="GO" id="GO:0051082">
    <property type="term" value="F:unfolded protein binding"/>
    <property type="evidence" value="ECO:0007669"/>
    <property type="project" value="InterPro"/>
</dbReference>
<dbReference type="Gene3D" id="1.10.287.110">
    <property type="entry name" value="DnaJ domain"/>
    <property type="match status" value="1"/>
</dbReference>
<evidence type="ECO:0000256" key="5">
    <source>
        <dbReference type="ARBA" id="ARBA00023186"/>
    </source>
</evidence>
<evidence type="ECO:0000256" key="3">
    <source>
        <dbReference type="ARBA" id="ARBA00022771"/>
    </source>
</evidence>
<dbReference type="InterPro" id="IPR036410">
    <property type="entry name" value="HSP_DnaJ_Cys-rich_dom_sf"/>
</dbReference>
<evidence type="ECO:0000313" key="9">
    <source>
        <dbReference type="EMBL" id="ANZ74820.1"/>
    </source>
</evidence>
<dbReference type="Proteomes" id="UP000094565">
    <property type="component" value="Chromosome 1"/>
</dbReference>
<feature type="zinc finger region" description="CR-type" evidence="6">
    <location>
        <begin position="141"/>
        <end position="229"/>
    </location>
</feature>
<dbReference type="Gene3D" id="2.60.260.20">
    <property type="entry name" value="Urease metallochaperone UreE, N-terminal domain"/>
    <property type="match status" value="2"/>
</dbReference>
<organism evidence="9 10">
    <name type="scientific">Komagataella pastoris</name>
    <name type="common">Yeast</name>
    <name type="synonym">Pichia pastoris</name>
    <dbReference type="NCBI Taxonomy" id="4922"/>
    <lineage>
        <taxon>Eukaryota</taxon>
        <taxon>Fungi</taxon>
        <taxon>Dikarya</taxon>
        <taxon>Ascomycota</taxon>
        <taxon>Saccharomycotina</taxon>
        <taxon>Pichiomycetes</taxon>
        <taxon>Pichiales</taxon>
        <taxon>Pichiaceae</taxon>
        <taxon>Komagataella</taxon>
    </lineage>
</organism>
<evidence type="ECO:0000313" key="10">
    <source>
        <dbReference type="Proteomes" id="UP000094565"/>
    </source>
</evidence>
<dbReference type="OrthoDB" id="550424at2759"/>
<evidence type="ECO:0000256" key="1">
    <source>
        <dbReference type="ARBA" id="ARBA00022723"/>
    </source>
</evidence>
<dbReference type="SUPFAM" id="SSF46565">
    <property type="entry name" value="Chaperone J-domain"/>
    <property type="match status" value="1"/>
</dbReference>
<evidence type="ECO:0000256" key="4">
    <source>
        <dbReference type="ARBA" id="ARBA00022833"/>
    </source>
</evidence>
<dbReference type="Pfam" id="PF01556">
    <property type="entry name" value="DnaJ_C"/>
    <property type="match status" value="1"/>
</dbReference>
<dbReference type="InterPro" id="IPR008971">
    <property type="entry name" value="HSP40/DnaJ_pept-bd"/>
</dbReference>
<proteinExistence type="predicted"/>